<evidence type="ECO:0000313" key="2">
    <source>
        <dbReference type="Proteomes" id="UP001500368"/>
    </source>
</evidence>
<comment type="caution">
    <text evidence="1">The sequence shown here is derived from an EMBL/GenBank/DDBJ whole genome shotgun (WGS) entry which is preliminary data.</text>
</comment>
<reference evidence="2" key="1">
    <citation type="journal article" date="2019" name="Int. J. Syst. Evol. Microbiol.">
        <title>The Global Catalogue of Microorganisms (GCM) 10K type strain sequencing project: providing services to taxonomists for standard genome sequencing and annotation.</title>
        <authorList>
            <consortium name="The Broad Institute Genomics Platform"/>
            <consortium name="The Broad Institute Genome Sequencing Center for Infectious Disease"/>
            <person name="Wu L."/>
            <person name="Ma J."/>
        </authorList>
    </citation>
    <scope>NUCLEOTIDE SEQUENCE [LARGE SCALE GENOMIC DNA]</scope>
    <source>
        <strain evidence="2">JCM 19129</strain>
    </source>
</reference>
<name>A0ABP9FZB0_9MICC</name>
<dbReference type="Proteomes" id="UP001500368">
    <property type="component" value="Unassembled WGS sequence"/>
</dbReference>
<organism evidence="1 2">
    <name type="scientific">Nesterenkonia rhizosphaerae</name>
    <dbReference type="NCBI Taxonomy" id="1348272"/>
    <lineage>
        <taxon>Bacteria</taxon>
        <taxon>Bacillati</taxon>
        <taxon>Actinomycetota</taxon>
        <taxon>Actinomycetes</taxon>
        <taxon>Micrococcales</taxon>
        <taxon>Micrococcaceae</taxon>
        <taxon>Nesterenkonia</taxon>
    </lineage>
</organism>
<sequence length="143" mass="16678">MTDAEPDYATSSELASYKRLLKEIKERRAEAWKRINEELSETHPELHSLLQEVLHEHLELQQVMTRLERWAFHNKKSGEHRFRLTETLGPEDPDLPVLLTVASAYESFGNQLETRIARSLITARADSLRWKKLLDVPKETSND</sequence>
<protein>
    <submittedName>
        <fullName evidence="1">Uncharacterized protein</fullName>
    </submittedName>
</protein>
<dbReference type="RefSeq" id="WP_345476806.1">
    <property type="nucleotide sequence ID" value="NZ_BAABLW010000005.1"/>
</dbReference>
<keyword evidence="2" id="KW-1185">Reference proteome</keyword>
<dbReference type="EMBL" id="BAABLW010000005">
    <property type="protein sequence ID" value="GAA4915559.1"/>
    <property type="molecule type" value="Genomic_DNA"/>
</dbReference>
<evidence type="ECO:0000313" key="1">
    <source>
        <dbReference type="EMBL" id="GAA4915559.1"/>
    </source>
</evidence>
<proteinExistence type="predicted"/>
<accession>A0ABP9FZB0</accession>
<gene>
    <name evidence="1" type="ORF">GCM10025790_08190</name>
</gene>